<proteinExistence type="predicted"/>
<comment type="caution">
    <text evidence="1">The sequence shown here is derived from an EMBL/GenBank/DDBJ whole genome shotgun (WGS) entry which is preliminary data.</text>
</comment>
<keyword evidence="2" id="KW-1185">Reference proteome</keyword>
<reference evidence="1 2" key="1">
    <citation type="submission" date="2020-08" db="EMBL/GenBank/DDBJ databases">
        <title>Functional genomics of gut bacteria from endangered species of beetles.</title>
        <authorList>
            <person name="Carlos-Shanley C."/>
        </authorList>
    </citation>
    <scope>NUCLEOTIDE SEQUENCE [LARGE SCALE GENOMIC DNA]</scope>
    <source>
        <strain evidence="1 2">S00239</strain>
    </source>
</reference>
<dbReference type="EMBL" id="JACHLP010000014">
    <property type="protein sequence ID" value="MBB4846106.1"/>
    <property type="molecule type" value="Genomic_DNA"/>
</dbReference>
<accession>A0A840LD61</accession>
<gene>
    <name evidence="1" type="ORF">HNP55_004660</name>
</gene>
<name>A0A840LD61_9BURK</name>
<evidence type="ECO:0000313" key="2">
    <source>
        <dbReference type="Proteomes" id="UP000562027"/>
    </source>
</evidence>
<evidence type="ECO:0000313" key="1">
    <source>
        <dbReference type="EMBL" id="MBB4846106.1"/>
    </source>
</evidence>
<organism evidence="1 2">
    <name type="scientific">Roseateles oligotrophus</name>
    <dbReference type="NCBI Taxonomy" id="1769250"/>
    <lineage>
        <taxon>Bacteria</taxon>
        <taxon>Pseudomonadati</taxon>
        <taxon>Pseudomonadota</taxon>
        <taxon>Betaproteobacteria</taxon>
        <taxon>Burkholderiales</taxon>
        <taxon>Sphaerotilaceae</taxon>
        <taxon>Roseateles</taxon>
    </lineage>
</organism>
<dbReference type="AlphaFoldDB" id="A0A840LD61"/>
<protein>
    <submittedName>
        <fullName evidence="1">Uncharacterized protein</fullName>
    </submittedName>
</protein>
<sequence length="47" mass="5304">MPRYKPSDCHALMLPVVLSEQIVPGSLYPPGQVILIRRRCRRSLVSA</sequence>
<dbReference type="Proteomes" id="UP000562027">
    <property type="component" value="Unassembled WGS sequence"/>
</dbReference>